<dbReference type="PANTHER" id="PTHR35046:SF9">
    <property type="entry name" value="RNA-DIRECTED DNA POLYMERASE"/>
    <property type="match status" value="1"/>
</dbReference>
<evidence type="ECO:0000256" key="1">
    <source>
        <dbReference type="SAM" id="MobiDB-lite"/>
    </source>
</evidence>
<comment type="caution">
    <text evidence="2">The sequence shown here is derived from an EMBL/GenBank/DDBJ whole genome shotgun (WGS) entry which is preliminary data.</text>
</comment>
<sequence length="158" mass="18954">MKVRLVILEFSGYALFWWNQVLGDINRMRKAPSKSREKLNRLMRERFVPSYSTIDLYNKLQRLFIPRVQQCRNIVIDLMRAQTMESREATMTRFLHGLNREIQDIVKLQHYTILEELVHKTTKVELQLKRRHMSRKPYPSDSGRGKERGSPRKDKIPK</sequence>
<accession>A0A371GM94</accession>
<feature type="compositionally biased region" description="Basic and acidic residues" evidence="1">
    <location>
        <begin position="143"/>
        <end position="158"/>
    </location>
</feature>
<reference evidence="2" key="1">
    <citation type="submission" date="2018-05" db="EMBL/GenBank/DDBJ databases">
        <title>Draft genome of Mucuna pruriens seed.</title>
        <authorList>
            <person name="Nnadi N.E."/>
            <person name="Vos R."/>
            <person name="Hasami M.H."/>
            <person name="Devisetty U.K."/>
            <person name="Aguiy J.C."/>
        </authorList>
    </citation>
    <scope>NUCLEOTIDE SEQUENCE [LARGE SCALE GENOMIC DNA]</scope>
    <source>
        <strain evidence="2">JCA_2017</strain>
    </source>
</reference>
<feature type="non-terminal residue" evidence="2">
    <location>
        <position position="1"/>
    </location>
</feature>
<keyword evidence="3" id="KW-1185">Reference proteome</keyword>
<evidence type="ECO:0008006" key="4">
    <source>
        <dbReference type="Google" id="ProtNLM"/>
    </source>
</evidence>
<dbReference type="EMBL" id="QJKJ01005057">
    <property type="protein sequence ID" value="RDX91685.1"/>
    <property type="molecule type" value="Genomic_DNA"/>
</dbReference>
<organism evidence="2 3">
    <name type="scientific">Mucuna pruriens</name>
    <name type="common">Velvet bean</name>
    <name type="synonym">Dolichos pruriens</name>
    <dbReference type="NCBI Taxonomy" id="157652"/>
    <lineage>
        <taxon>Eukaryota</taxon>
        <taxon>Viridiplantae</taxon>
        <taxon>Streptophyta</taxon>
        <taxon>Embryophyta</taxon>
        <taxon>Tracheophyta</taxon>
        <taxon>Spermatophyta</taxon>
        <taxon>Magnoliopsida</taxon>
        <taxon>eudicotyledons</taxon>
        <taxon>Gunneridae</taxon>
        <taxon>Pentapetalae</taxon>
        <taxon>rosids</taxon>
        <taxon>fabids</taxon>
        <taxon>Fabales</taxon>
        <taxon>Fabaceae</taxon>
        <taxon>Papilionoideae</taxon>
        <taxon>50 kb inversion clade</taxon>
        <taxon>NPAAA clade</taxon>
        <taxon>indigoferoid/millettioid clade</taxon>
        <taxon>Phaseoleae</taxon>
        <taxon>Mucuna</taxon>
    </lineage>
</organism>
<gene>
    <name evidence="2" type="ORF">CR513_26294</name>
</gene>
<dbReference type="PANTHER" id="PTHR35046">
    <property type="entry name" value="ZINC KNUCKLE (CCHC-TYPE) FAMILY PROTEIN"/>
    <property type="match status" value="1"/>
</dbReference>
<protein>
    <recommendedName>
        <fullName evidence="4">Retrotransposon gag domain-containing protein</fullName>
    </recommendedName>
</protein>
<feature type="region of interest" description="Disordered" evidence="1">
    <location>
        <begin position="128"/>
        <end position="158"/>
    </location>
</feature>
<dbReference type="OrthoDB" id="1731207at2759"/>
<dbReference type="AlphaFoldDB" id="A0A371GM94"/>
<name>A0A371GM94_MUCPR</name>
<dbReference type="Proteomes" id="UP000257109">
    <property type="component" value="Unassembled WGS sequence"/>
</dbReference>
<evidence type="ECO:0000313" key="2">
    <source>
        <dbReference type="EMBL" id="RDX91685.1"/>
    </source>
</evidence>
<evidence type="ECO:0000313" key="3">
    <source>
        <dbReference type="Proteomes" id="UP000257109"/>
    </source>
</evidence>
<proteinExistence type="predicted"/>